<feature type="domain" description="CNH" evidence="5">
    <location>
        <begin position="404"/>
        <end position="712"/>
    </location>
</feature>
<feature type="domain" description="DH" evidence="4">
    <location>
        <begin position="1"/>
        <end position="183"/>
    </location>
</feature>
<evidence type="ECO:0000259" key="4">
    <source>
        <dbReference type="PROSITE" id="PS50010"/>
    </source>
</evidence>
<gene>
    <name evidence="6" type="ORF">EHS25_008461</name>
</gene>
<evidence type="ECO:0000259" key="5">
    <source>
        <dbReference type="PROSITE" id="PS50219"/>
    </source>
</evidence>
<keyword evidence="2" id="KW-0344">Guanine-nucleotide releasing factor</keyword>
<dbReference type="InterPro" id="IPR041675">
    <property type="entry name" value="PH_5"/>
</dbReference>
<feature type="domain" description="PH" evidence="3">
    <location>
        <begin position="221"/>
        <end position="364"/>
    </location>
</feature>
<dbReference type="OrthoDB" id="2272012at2759"/>
<evidence type="ECO:0000259" key="3">
    <source>
        <dbReference type="PROSITE" id="PS50003"/>
    </source>
</evidence>
<dbReference type="InterPro" id="IPR052233">
    <property type="entry name" value="Rho-type_GEFs"/>
</dbReference>
<dbReference type="EMBL" id="RSCD01000005">
    <property type="protein sequence ID" value="RSH93013.1"/>
    <property type="molecule type" value="Genomic_DNA"/>
</dbReference>
<proteinExistence type="predicted"/>
<dbReference type="InterPro" id="IPR011993">
    <property type="entry name" value="PH-like_dom_sf"/>
</dbReference>
<dbReference type="SUPFAM" id="SSF50729">
    <property type="entry name" value="PH domain-like"/>
    <property type="match status" value="1"/>
</dbReference>
<keyword evidence="7" id="KW-1185">Reference proteome</keyword>
<dbReference type="Proteomes" id="UP000279259">
    <property type="component" value="Unassembled WGS sequence"/>
</dbReference>
<name>A0A427YPJ5_9TREE</name>
<evidence type="ECO:0000313" key="7">
    <source>
        <dbReference type="Proteomes" id="UP000279259"/>
    </source>
</evidence>
<reference evidence="6 7" key="1">
    <citation type="submission" date="2018-11" db="EMBL/GenBank/DDBJ databases">
        <title>Genome sequence of Saitozyma podzolica DSM 27192.</title>
        <authorList>
            <person name="Aliyu H."/>
            <person name="Gorte O."/>
            <person name="Ochsenreither K."/>
        </authorList>
    </citation>
    <scope>NUCLEOTIDE SEQUENCE [LARGE SCALE GENOMIC DNA]</scope>
    <source>
        <strain evidence="6 7">DSM 27192</strain>
    </source>
</reference>
<dbReference type="PANTHER" id="PTHR46572">
    <property type="entry name" value="RHO1 GDP-GTP EXCHANGE PROTEIN 1-RELATED"/>
    <property type="match status" value="1"/>
</dbReference>
<dbReference type="Pfam" id="PF15405">
    <property type="entry name" value="PH_5"/>
    <property type="match status" value="1"/>
</dbReference>
<dbReference type="InterPro" id="IPR000219">
    <property type="entry name" value="DH_dom"/>
</dbReference>
<dbReference type="Pfam" id="PF00621">
    <property type="entry name" value="RhoGEF"/>
    <property type="match status" value="1"/>
</dbReference>
<dbReference type="PROSITE" id="PS50003">
    <property type="entry name" value="PH_DOMAIN"/>
    <property type="match status" value="1"/>
</dbReference>
<evidence type="ECO:0000256" key="2">
    <source>
        <dbReference type="ARBA" id="ARBA00022658"/>
    </source>
</evidence>
<accession>A0A427YPJ5</accession>
<dbReference type="SUPFAM" id="SSF48065">
    <property type="entry name" value="DBL homology domain (DH-domain)"/>
    <property type="match status" value="1"/>
</dbReference>
<keyword evidence="1" id="KW-0597">Phosphoprotein</keyword>
<dbReference type="Pfam" id="PF00780">
    <property type="entry name" value="CNH"/>
    <property type="match status" value="1"/>
</dbReference>
<dbReference type="STRING" id="1890683.A0A427YPJ5"/>
<dbReference type="InterPro" id="IPR035899">
    <property type="entry name" value="DBL_dom_sf"/>
</dbReference>
<dbReference type="AlphaFoldDB" id="A0A427YPJ5"/>
<dbReference type="PANTHER" id="PTHR46572:SF1">
    <property type="entry name" value="RHO1 GUANINE NUCLEOTIDE EXCHANGE FACTOR TUS1"/>
    <property type="match status" value="1"/>
</dbReference>
<sequence length="825" mass="93821">MEYVADLETIENVFVTSLREADVPIIERSRLEIFLDDAFHNYRSLLEVHQRLLENLEARQLEQHPNFGMISDLILDAALNWQEAYMEYITHYPIAKYKVEEEKARNPRFEAFLSACQKNPMTNRQDIQHFIHRPVARLLRYNLLLQDILKRLKQVGPETHPDIETIPQVKELVDVLAKATQKGVAVNEAKVQLWRLQHTLDGSKFGPRTIKDLDLLNPMRELIYEGKVFRQPEGTISSTWVELNAFLLDNYFIIAKTEKSSKSSRREDRQIRYLINRRPIPLELLSLGNFSEAPRPRTSGKLFGVGGTSHEAETPGVDQNESRLLWPFTISFIGQGQLGGQYTLWADSYAKRTEWQEKLQHAKVLRTEVNDAGKVFEMTPLSLDTFLMPPNYAAPRSDGDSPFTGRVTCSTPFIDGRSLVAVGCEEGVWIGLRHEPRSLRKVLHVKAVTNIAVLEEFGIVLVLQDKSLLAYHLEALVPSGAASQARAAPQRLSPGKDINYFTVGQLSGRTLVLYMKRKGYESVFRVLEPVLGRATEDTRQRRPFGSFLGQRSEWFRHYKDFFIPTEALSVHFLKHKLAIVCAKGFEIMDLTDLKGGSIPIFDSAKVRDRPSMADLQKRCDTAKPLGMFRSTETEFLLCYDSFGLYVDRHGEPNRDCQAIEWEGHPESVAFHPPYLLLISAPFVEIRHIDTAKLLQIYTGSDIRLTWDGTGGQARQIADNPGPKGYGDEVRSQEPRIHICQRPEDGRRTRGTAQGIGQNVFELTPTVQLNNPLLNPVHNHDSNYFPPAPMISHRPSSVITSSSEFYQSYAGQYSGYGEREPSWNGQ</sequence>
<dbReference type="SMART" id="SM00036">
    <property type="entry name" value="CNH"/>
    <property type="match status" value="1"/>
</dbReference>
<evidence type="ECO:0000256" key="1">
    <source>
        <dbReference type="ARBA" id="ARBA00022553"/>
    </source>
</evidence>
<organism evidence="6 7">
    <name type="scientific">Saitozyma podzolica</name>
    <dbReference type="NCBI Taxonomy" id="1890683"/>
    <lineage>
        <taxon>Eukaryota</taxon>
        <taxon>Fungi</taxon>
        <taxon>Dikarya</taxon>
        <taxon>Basidiomycota</taxon>
        <taxon>Agaricomycotina</taxon>
        <taxon>Tremellomycetes</taxon>
        <taxon>Tremellales</taxon>
        <taxon>Trimorphomycetaceae</taxon>
        <taxon>Saitozyma</taxon>
    </lineage>
</organism>
<dbReference type="CDD" id="cd00160">
    <property type="entry name" value="RhoGEF"/>
    <property type="match status" value="1"/>
</dbReference>
<dbReference type="InterPro" id="IPR001849">
    <property type="entry name" value="PH_domain"/>
</dbReference>
<protein>
    <recommendedName>
        <fullName evidence="8">RHO1 GDP-GTP exchange protein 2</fullName>
    </recommendedName>
</protein>
<dbReference type="SMART" id="SM00325">
    <property type="entry name" value="RhoGEF"/>
    <property type="match status" value="1"/>
</dbReference>
<dbReference type="PROSITE" id="PS50219">
    <property type="entry name" value="CNH"/>
    <property type="match status" value="1"/>
</dbReference>
<dbReference type="PROSITE" id="PS50010">
    <property type="entry name" value="DH_2"/>
    <property type="match status" value="1"/>
</dbReference>
<evidence type="ECO:0000313" key="6">
    <source>
        <dbReference type="EMBL" id="RSH93013.1"/>
    </source>
</evidence>
<dbReference type="Gene3D" id="2.30.29.30">
    <property type="entry name" value="Pleckstrin-homology domain (PH domain)/Phosphotyrosine-binding domain (PTB)"/>
    <property type="match status" value="1"/>
</dbReference>
<dbReference type="InterPro" id="IPR001180">
    <property type="entry name" value="CNH_dom"/>
</dbReference>
<comment type="caution">
    <text evidence="6">The sequence shown here is derived from an EMBL/GenBank/DDBJ whole genome shotgun (WGS) entry which is preliminary data.</text>
</comment>
<dbReference type="Gene3D" id="1.20.900.10">
    <property type="entry name" value="Dbl homology (DH) domain"/>
    <property type="match status" value="1"/>
</dbReference>
<dbReference type="GO" id="GO:0005085">
    <property type="term" value="F:guanyl-nucleotide exchange factor activity"/>
    <property type="evidence" value="ECO:0007669"/>
    <property type="project" value="UniProtKB-KW"/>
</dbReference>
<evidence type="ECO:0008006" key="8">
    <source>
        <dbReference type="Google" id="ProtNLM"/>
    </source>
</evidence>